<dbReference type="Proteomes" id="UP000450161">
    <property type="component" value="Unassembled WGS sequence"/>
</dbReference>
<organism evidence="1 2">
    <name type="scientific">Segatella copri</name>
    <dbReference type="NCBI Taxonomy" id="165179"/>
    <lineage>
        <taxon>Bacteria</taxon>
        <taxon>Pseudomonadati</taxon>
        <taxon>Bacteroidota</taxon>
        <taxon>Bacteroidia</taxon>
        <taxon>Bacteroidales</taxon>
        <taxon>Prevotellaceae</taxon>
        <taxon>Segatella</taxon>
    </lineage>
</organism>
<protein>
    <submittedName>
        <fullName evidence="1">Uncharacterized protein</fullName>
    </submittedName>
</protein>
<accession>A0A6I2TSW2</accession>
<dbReference type="InterPro" id="IPR011009">
    <property type="entry name" value="Kinase-like_dom_sf"/>
</dbReference>
<reference evidence="1 2" key="1">
    <citation type="submission" date="2019-08" db="EMBL/GenBank/DDBJ databases">
        <title>In-depth cultivation of the pig gut microbiome towards novel bacterial diversity and tailored functional studies.</title>
        <authorList>
            <person name="Wylensek D."/>
            <person name="Hitch T.C.A."/>
            <person name="Clavel T."/>
        </authorList>
    </citation>
    <scope>NUCLEOTIDE SEQUENCE [LARGE SCALE GENOMIC DNA]</scope>
    <source>
        <strain evidence="1 2">LKV-178-WT-2C</strain>
    </source>
</reference>
<dbReference type="Gene3D" id="3.90.1200.10">
    <property type="match status" value="1"/>
</dbReference>
<proteinExistence type="predicted"/>
<dbReference type="RefSeq" id="WP_154480367.1">
    <property type="nucleotide sequence ID" value="NZ_VUNF01000003.1"/>
</dbReference>
<dbReference type="EMBL" id="VUNF01000003">
    <property type="protein sequence ID" value="MST76696.1"/>
    <property type="molecule type" value="Genomic_DNA"/>
</dbReference>
<comment type="caution">
    <text evidence="1">The sequence shown here is derived from an EMBL/GenBank/DDBJ whole genome shotgun (WGS) entry which is preliminary data.</text>
</comment>
<name>A0A6I2TSW2_9BACT</name>
<sequence length="368" mass="42929">MMTITAVFNKLFNLDEGCLFYRFNNADGKIWIMPAKNLRTAMELYQPSGWKGKWMKRGFPMLHRIRMVRSLIHTEKTRCRFDGNLKKLLEKVTDTEELDFSIFCGTPCVHQKITIQLSKGHRILGYCKATDSCEIAALFENEAQLLNVLHKKGIRSVPECLFCGDLGNGVSIFVQSTTKTSQSKVVHEWGILHDKFLLRLKEATIQEIAFEKSDFCRVLTALQKHSDWLPEEVDKAMVMNAVEDTVKHWEGKRVGFCAYHADFTPWNMYVEQDELFVFDWEYAQMTYPPLLDKYHFFIQTFIFERHWTAQDIMAYVDSPDGKWMDKKLFKCYLLDMIARFTIREKGTINGDISRLMQIWSGLLAGLTM</sequence>
<dbReference type="SUPFAM" id="SSF56112">
    <property type="entry name" value="Protein kinase-like (PK-like)"/>
    <property type="match status" value="1"/>
</dbReference>
<evidence type="ECO:0000313" key="2">
    <source>
        <dbReference type="Proteomes" id="UP000450161"/>
    </source>
</evidence>
<gene>
    <name evidence="1" type="ORF">FYJ72_03100</name>
</gene>
<evidence type="ECO:0000313" key="1">
    <source>
        <dbReference type="EMBL" id="MST76696.1"/>
    </source>
</evidence>
<dbReference type="AlphaFoldDB" id="A0A6I2TSW2"/>